<dbReference type="InterPro" id="IPR043147">
    <property type="entry name" value="Penicillin_amidase_A-knob"/>
</dbReference>
<organism evidence="1 2">
    <name type="scientific">Pseudomonas typographi</name>
    <dbReference type="NCBI Taxonomy" id="2715964"/>
    <lineage>
        <taxon>Bacteria</taxon>
        <taxon>Pseudomonadati</taxon>
        <taxon>Pseudomonadota</taxon>
        <taxon>Gammaproteobacteria</taxon>
        <taxon>Pseudomonadales</taxon>
        <taxon>Pseudomonadaceae</taxon>
        <taxon>Pseudomonas</taxon>
    </lineage>
</organism>
<dbReference type="RefSeq" id="WP_190424599.1">
    <property type="nucleotide sequence ID" value="NZ_JAAOCA010000034.1"/>
</dbReference>
<name>A0ABR7Z7E5_9PSED</name>
<protein>
    <submittedName>
        <fullName evidence="1">Uncharacterized protein</fullName>
    </submittedName>
</protein>
<keyword evidence="2" id="KW-1185">Reference proteome</keyword>
<accession>A0ABR7Z7E5</accession>
<sequence>MAERLGQSLLQASADVAAMGLAPGTAWGQLQTVQRGGQCLAIPGGDGKPLVYNAITSRQRPTFRGEGGQ</sequence>
<dbReference type="EMBL" id="JAAOCA010000034">
    <property type="protein sequence ID" value="MBD1601377.1"/>
    <property type="molecule type" value="Genomic_DNA"/>
</dbReference>
<proteinExistence type="predicted"/>
<dbReference type="Gene3D" id="1.10.1400.10">
    <property type="match status" value="1"/>
</dbReference>
<reference evidence="1 2" key="1">
    <citation type="journal article" date="2020" name="Insects">
        <title>Bacteria Belonging to Pseudomonas typographi sp. nov. from the Bark Beetle Ips typographus Have Genomic Potential to Aid in the Host Ecology.</title>
        <authorList>
            <person name="Peral-Aranega E."/>
            <person name="Saati-Santamaria Z."/>
            <person name="Kolarik M."/>
            <person name="Rivas R."/>
            <person name="Garcia-Fraile P."/>
        </authorList>
    </citation>
    <scope>NUCLEOTIDE SEQUENCE [LARGE SCALE GENOMIC DNA]</scope>
    <source>
        <strain evidence="1 2">CA3A</strain>
    </source>
</reference>
<evidence type="ECO:0000313" key="1">
    <source>
        <dbReference type="EMBL" id="MBD1601377.1"/>
    </source>
</evidence>
<comment type="caution">
    <text evidence="1">The sequence shown here is derived from an EMBL/GenBank/DDBJ whole genome shotgun (WGS) entry which is preliminary data.</text>
</comment>
<dbReference type="Proteomes" id="UP000805841">
    <property type="component" value="Unassembled WGS sequence"/>
</dbReference>
<gene>
    <name evidence="1" type="ORF">HAQ05_22130</name>
</gene>
<evidence type="ECO:0000313" key="2">
    <source>
        <dbReference type="Proteomes" id="UP000805841"/>
    </source>
</evidence>